<proteinExistence type="predicted"/>
<name>A0A8J2JYY0_9HEXA</name>
<protein>
    <submittedName>
        <fullName evidence="1">Uncharacterized protein</fullName>
    </submittedName>
</protein>
<accession>A0A8J2JYY0</accession>
<dbReference type="AlphaFoldDB" id="A0A8J2JYY0"/>
<dbReference type="Proteomes" id="UP000708208">
    <property type="component" value="Unassembled WGS sequence"/>
</dbReference>
<reference evidence="1" key="1">
    <citation type="submission" date="2021-06" db="EMBL/GenBank/DDBJ databases">
        <authorList>
            <person name="Hodson N. C."/>
            <person name="Mongue J. A."/>
            <person name="Jaron S. K."/>
        </authorList>
    </citation>
    <scope>NUCLEOTIDE SEQUENCE</scope>
</reference>
<comment type="caution">
    <text evidence="1">The sequence shown here is derived from an EMBL/GenBank/DDBJ whole genome shotgun (WGS) entry which is preliminary data.</text>
</comment>
<dbReference type="OrthoDB" id="428480at2759"/>
<keyword evidence="2" id="KW-1185">Reference proteome</keyword>
<feature type="non-terminal residue" evidence="1">
    <location>
        <position position="61"/>
    </location>
</feature>
<evidence type="ECO:0000313" key="2">
    <source>
        <dbReference type="Proteomes" id="UP000708208"/>
    </source>
</evidence>
<sequence>AINGPNNNTLMDLWGEYQDRALAKLKEANNGEPITPIVWTSAMTDHARKFLNPKEYIIHVW</sequence>
<organism evidence="1 2">
    <name type="scientific">Allacma fusca</name>
    <dbReference type="NCBI Taxonomy" id="39272"/>
    <lineage>
        <taxon>Eukaryota</taxon>
        <taxon>Metazoa</taxon>
        <taxon>Ecdysozoa</taxon>
        <taxon>Arthropoda</taxon>
        <taxon>Hexapoda</taxon>
        <taxon>Collembola</taxon>
        <taxon>Symphypleona</taxon>
        <taxon>Sminthuridae</taxon>
        <taxon>Allacma</taxon>
    </lineage>
</organism>
<evidence type="ECO:0000313" key="1">
    <source>
        <dbReference type="EMBL" id="CAG7716649.1"/>
    </source>
</evidence>
<dbReference type="EMBL" id="CAJVCH010040125">
    <property type="protein sequence ID" value="CAG7716649.1"/>
    <property type="molecule type" value="Genomic_DNA"/>
</dbReference>
<gene>
    <name evidence="1" type="ORF">AFUS01_LOCUS6147</name>
</gene>
<feature type="non-terminal residue" evidence="1">
    <location>
        <position position="1"/>
    </location>
</feature>